<sequence>MSTFTPIPDFVETAELRLIPRSRLDLRTDEEIIASLLTPQPIKSQKNLWTFWDTGFWQMRPYIRRNVIGWVRRLGQTWTVRVLDHVPGSPNNVESLLESSWFHSAFNNGTMTGEYVGAHKADLIRLPLLYIYGGIWMDAGTTLFRHVDAICWDAIEDPETPYEISGFVMENDVILNGFIATKKGNGFIKRWHDVYLEMWKDRTDCIGLHNHPLVRDVEINLPNDAREALFGHDMGLFHDYVSHFLAFKRVRMLQDPSDNFNGPEYWQRHAYLLSTWETFLHQRILHFNGQRQFDLLSLPREGLLPGDRNQEAESLVNTLLACASTMKLSHGLKKSKLILLAKLWDLPENEDADIKPGTFAAYLRWGSEHLEQTRVIEPLPVNCTGNMIKAGVTEVV</sequence>
<dbReference type="Gene3D" id="3.90.550.20">
    <property type="match status" value="1"/>
</dbReference>
<dbReference type="InterPro" id="IPR029044">
    <property type="entry name" value="Nucleotide-diphossugar_trans"/>
</dbReference>
<dbReference type="SUPFAM" id="SSF53448">
    <property type="entry name" value="Nucleotide-diphospho-sugar transferases"/>
    <property type="match status" value="1"/>
</dbReference>
<dbReference type="AlphaFoldDB" id="A0A0C3GUY7"/>
<dbReference type="Proteomes" id="UP000054321">
    <property type="component" value="Unassembled WGS sequence"/>
</dbReference>
<reference evidence="1 2" key="1">
    <citation type="submission" date="2014-04" db="EMBL/GenBank/DDBJ databases">
        <authorList>
            <consortium name="DOE Joint Genome Institute"/>
            <person name="Kuo A."/>
            <person name="Martino E."/>
            <person name="Perotto S."/>
            <person name="Kohler A."/>
            <person name="Nagy L.G."/>
            <person name="Floudas D."/>
            <person name="Copeland A."/>
            <person name="Barry K.W."/>
            <person name="Cichocki N."/>
            <person name="Veneault-Fourrey C."/>
            <person name="LaButti K."/>
            <person name="Lindquist E.A."/>
            <person name="Lipzen A."/>
            <person name="Lundell T."/>
            <person name="Morin E."/>
            <person name="Murat C."/>
            <person name="Sun H."/>
            <person name="Tunlid A."/>
            <person name="Henrissat B."/>
            <person name="Grigoriev I.V."/>
            <person name="Hibbett D.S."/>
            <person name="Martin F."/>
            <person name="Nordberg H.P."/>
            <person name="Cantor M.N."/>
            <person name="Hua S.X."/>
        </authorList>
    </citation>
    <scope>NUCLEOTIDE SEQUENCE [LARGE SCALE GENOMIC DNA]</scope>
    <source>
        <strain evidence="1 2">Zn</strain>
    </source>
</reference>
<dbReference type="GO" id="GO:0016757">
    <property type="term" value="F:glycosyltransferase activity"/>
    <property type="evidence" value="ECO:0007669"/>
    <property type="project" value="InterPro"/>
</dbReference>
<dbReference type="OrthoDB" id="409543at2759"/>
<protein>
    <recommendedName>
        <fullName evidence="3">Glycosyltransferase family 32 protein</fullName>
    </recommendedName>
</protein>
<organism evidence="1 2">
    <name type="scientific">Oidiodendron maius (strain Zn)</name>
    <dbReference type="NCBI Taxonomy" id="913774"/>
    <lineage>
        <taxon>Eukaryota</taxon>
        <taxon>Fungi</taxon>
        <taxon>Dikarya</taxon>
        <taxon>Ascomycota</taxon>
        <taxon>Pezizomycotina</taxon>
        <taxon>Leotiomycetes</taxon>
        <taxon>Leotiomycetes incertae sedis</taxon>
        <taxon>Myxotrichaceae</taxon>
        <taxon>Oidiodendron</taxon>
    </lineage>
</organism>
<gene>
    <name evidence="1" type="ORF">OIDMADRAFT_126163</name>
</gene>
<reference evidence="2" key="2">
    <citation type="submission" date="2015-01" db="EMBL/GenBank/DDBJ databases">
        <title>Evolutionary Origins and Diversification of the Mycorrhizal Mutualists.</title>
        <authorList>
            <consortium name="DOE Joint Genome Institute"/>
            <consortium name="Mycorrhizal Genomics Consortium"/>
            <person name="Kohler A."/>
            <person name="Kuo A."/>
            <person name="Nagy L.G."/>
            <person name="Floudas D."/>
            <person name="Copeland A."/>
            <person name="Barry K.W."/>
            <person name="Cichocki N."/>
            <person name="Veneault-Fourrey C."/>
            <person name="LaButti K."/>
            <person name="Lindquist E.A."/>
            <person name="Lipzen A."/>
            <person name="Lundell T."/>
            <person name="Morin E."/>
            <person name="Murat C."/>
            <person name="Riley R."/>
            <person name="Ohm R."/>
            <person name="Sun H."/>
            <person name="Tunlid A."/>
            <person name="Henrissat B."/>
            <person name="Grigoriev I.V."/>
            <person name="Hibbett D.S."/>
            <person name="Martin F."/>
        </authorList>
    </citation>
    <scope>NUCLEOTIDE SEQUENCE [LARGE SCALE GENOMIC DNA]</scope>
    <source>
        <strain evidence="2">Zn</strain>
    </source>
</reference>
<proteinExistence type="predicted"/>
<dbReference type="InParanoid" id="A0A0C3GUY7"/>
<accession>A0A0C3GUY7</accession>
<dbReference type="Pfam" id="PF05704">
    <property type="entry name" value="Caps_synth"/>
    <property type="match status" value="1"/>
</dbReference>
<evidence type="ECO:0008006" key="3">
    <source>
        <dbReference type="Google" id="ProtNLM"/>
    </source>
</evidence>
<dbReference type="EMBL" id="KN832878">
    <property type="protein sequence ID" value="KIM99920.1"/>
    <property type="molecule type" value="Genomic_DNA"/>
</dbReference>
<name>A0A0C3GUY7_OIDMZ</name>
<dbReference type="HOGENOM" id="CLU_061936_0_0_1"/>
<evidence type="ECO:0000313" key="2">
    <source>
        <dbReference type="Proteomes" id="UP000054321"/>
    </source>
</evidence>
<keyword evidence="2" id="KW-1185">Reference proteome</keyword>
<dbReference type="InterPro" id="IPR008441">
    <property type="entry name" value="AfumC-like_glycosyl_Trfase"/>
</dbReference>
<evidence type="ECO:0000313" key="1">
    <source>
        <dbReference type="EMBL" id="KIM99920.1"/>
    </source>
</evidence>